<dbReference type="Proteomes" id="UP000316562">
    <property type="component" value="Unassembled WGS sequence"/>
</dbReference>
<sequence>MKNNGCGCKSDTNENMMQDKMSGGNNGMGGKMHHMGKTMMNKMMDSHQTNEADNGKEQGSNANPMKMGMGMMSNMMGKMKDENFNPMEMCKTMRESITATAKIASLATPEVQALFEDWVSEVEKEILNVIKAEGQINPSAIAEKLKITEDSALYFVGKLVRDKKIKVNVEPAESISANSSDAGADTGTGPGENCNCNTENK</sequence>
<proteinExistence type="predicted"/>
<accession>A0A519BEK2</accession>
<evidence type="ECO:0000256" key="1">
    <source>
        <dbReference type="SAM" id="MobiDB-lite"/>
    </source>
</evidence>
<gene>
    <name evidence="2" type="ORF">EVJ46_09180</name>
</gene>
<evidence type="ECO:0000313" key="3">
    <source>
        <dbReference type="Proteomes" id="UP000316562"/>
    </source>
</evidence>
<dbReference type="EMBL" id="SGBC01000004">
    <property type="protein sequence ID" value="RZD15689.1"/>
    <property type="molecule type" value="Genomic_DNA"/>
</dbReference>
<reference evidence="2 3" key="1">
    <citation type="journal article" date="2019" name="ISME J.">
        <title>Insights into ecological role of a new deltaproteobacterial order Candidatus Acidulodesulfobacterales by metagenomics and metatranscriptomics.</title>
        <authorList>
            <person name="Tan S."/>
            <person name="Liu J."/>
            <person name="Fang Y."/>
            <person name="Hedlund B.P."/>
            <person name="Lian Z.H."/>
            <person name="Huang L.Y."/>
            <person name="Li J.T."/>
            <person name="Huang L.N."/>
            <person name="Li W.J."/>
            <person name="Jiang H.C."/>
            <person name="Dong H.L."/>
            <person name="Shu W.S."/>
        </authorList>
    </citation>
    <scope>NUCLEOTIDE SEQUENCE [LARGE SCALE GENOMIC DNA]</scope>
    <source>
        <strain evidence="2">AP2</strain>
    </source>
</reference>
<evidence type="ECO:0000313" key="2">
    <source>
        <dbReference type="EMBL" id="RZD15689.1"/>
    </source>
</evidence>
<dbReference type="AlphaFoldDB" id="A0A519BEK2"/>
<dbReference type="Pfam" id="PF13412">
    <property type="entry name" value="HTH_24"/>
    <property type="match status" value="1"/>
</dbReference>
<comment type="caution">
    <text evidence="2">The sequence shown here is derived from an EMBL/GenBank/DDBJ whole genome shotgun (WGS) entry which is preliminary data.</text>
</comment>
<feature type="region of interest" description="Disordered" evidence="1">
    <location>
        <begin position="170"/>
        <end position="201"/>
    </location>
</feature>
<name>A0A519BEK2_ACIG2</name>
<organism evidence="2 3">
    <name type="scientific">Acididesulfobacter guangdongensis</name>
    <dbReference type="NCBI Taxonomy" id="2597225"/>
    <lineage>
        <taxon>Bacteria</taxon>
        <taxon>Deltaproteobacteria</taxon>
        <taxon>Candidatus Acidulodesulfobacterales</taxon>
        <taxon>Candidatus Acididesulfobacter</taxon>
    </lineage>
</organism>
<feature type="region of interest" description="Disordered" evidence="1">
    <location>
        <begin position="1"/>
        <end position="30"/>
    </location>
</feature>
<protein>
    <submittedName>
        <fullName evidence="2">Winged helix-turn-helix domain-containing protein</fullName>
    </submittedName>
</protein>